<dbReference type="OrthoDB" id="10055769at2759"/>
<evidence type="ECO:0000313" key="5">
    <source>
        <dbReference type="Proteomes" id="UP000076837"/>
    </source>
</evidence>
<dbReference type="EC" id="2.7.7.48" evidence="1"/>
<dbReference type="Pfam" id="PF05183">
    <property type="entry name" value="RdRP"/>
    <property type="match status" value="1"/>
</dbReference>
<accession>A0A163G3G3</accession>
<gene>
    <name evidence="4" type="ORF">ST47_g4168</name>
</gene>
<feature type="compositionally biased region" description="Polar residues" evidence="2">
    <location>
        <begin position="126"/>
        <end position="136"/>
    </location>
</feature>
<protein>
    <recommendedName>
        <fullName evidence="1">RNA-dependent RNA polymerase</fullName>
        <ecNumber evidence="1">2.7.7.48</ecNumber>
    </recommendedName>
</protein>
<dbReference type="GO" id="GO:0030422">
    <property type="term" value="P:siRNA processing"/>
    <property type="evidence" value="ECO:0007669"/>
    <property type="project" value="TreeGrafter"/>
</dbReference>
<feature type="compositionally biased region" description="Low complexity" evidence="2">
    <location>
        <begin position="201"/>
        <end position="215"/>
    </location>
</feature>
<feature type="region of interest" description="Disordered" evidence="2">
    <location>
        <begin position="121"/>
        <end position="324"/>
    </location>
</feature>
<keyword evidence="1 4" id="KW-0696">RNA-directed RNA polymerase</keyword>
<dbReference type="GO" id="GO:0003968">
    <property type="term" value="F:RNA-directed RNA polymerase activity"/>
    <property type="evidence" value="ECO:0007669"/>
    <property type="project" value="UniProtKB-KW"/>
</dbReference>
<organism evidence="4 5">
    <name type="scientific">Didymella rabiei</name>
    <name type="common">Chickpea ascochyta blight fungus</name>
    <name type="synonym">Mycosphaerella rabiei</name>
    <dbReference type="NCBI Taxonomy" id="5454"/>
    <lineage>
        <taxon>Eukaryota</taxon>
        <taxon>Fungi</taxon>
        <taxon>Dikarya</taxon>
        <taxon>Ascomycota</taxon>
        <taxon>Pezizomycotina</taxon>
        <taxon>Dothideomycetes</taxon>
        <taxon>Pleosporomycetidae</taxon>
        <taxon>Pleosporales</taxon>
        <taxon>Pleosporineae</taxon>
        <taxon>Didymellaceae</taxon>
        <taxon>Ascochyta</taxon>
    </lineage>
</organism>
<keyword evidence="1" id="KW-0808">Transferase</keyword>
<dbReference type="InterPro" id="IPR057596">
    <property type="entry name" value="RDRP_core"/>
</dbReference>
<evidence type="ECO:0000259" key="3">
    <source>
        <dbReference type="Pfam" id="PF05183"/>
    </source>
</evidence>
<feature type="compositionally biased region" description="Polar residues" evidence="2">
    <location>
        <begin position="282"/>
        <end position="320"/>
    </location>
</feature>
<dbReference type="PANTHER" id="PTHR23079">
    <property type="entry name" value="RNA-DEPENDENT RNA POLYMERASE"/>
    <property type="match status" value="1"/>
</dbReference>
<dbReference type="GO" id="GO:0031380">
    <property type="term" value="C:nuclear RNA-directed RNA polymerase complex"/>
    <property type="evidence" value="ECO:0007669"/>
    <property type="project" value="TreeGrafter"/>
</dbReference>
<comment type="catalytic activity">
    <reaction evidence="1">
        <text>RNA(n) + a ribonucleoside 5'-triphosphate = RNA(n+1) + diphosphate</text>
        <dbReference type="Rhea" id="RHEA:21248"/>
        <dbReference type="Rhea" id="RHEA-COMP:14527"/>
        <dbReference type="Rhea" id="RHEA-COMP:17342"/>
        <dbReference type="ChEBI" id="CHEBI:33019"/>
        <dbReference type="ChEBI" id="CHEBI:61557"/>
        <dbReference type="ChEBI" id="CHEBI:140395"/>
        <dbReference type="EC" id="2.7.7.48"/>
    </reaction>
</comment>
<reference evidence="4 5" key="1">
    <citation type="journal article" date="2016" name="Sci. Rep.">
        <title>Draft genome sequencing and secretome analysis of fungal phytopathogen Ascochyta rabiei provides insight into the necrotrophic effector repertoire.</title>
        <authorList>
            <person name="Verma S."/>
            <person name="Gazara R.K."/>
            <person name="Nizam S."/>
            <person name="Parween S."/>
            <person name="Chattopadhyay D."/>
            <person name="Verma P.K."/>
        </authorList>
    </citation>
    <scope>NUCLEOTIDE SEQUENCE [LARGE SCALE GENOMIC DNA]</scope>
    <source>
        <strain evidence="4 5">ArDII</strain>
    </source>
</reference>
<keyword evidence="5" id="KW-1185">Reference proteome</keyword>
<feature type="region of interest" description="Disordered" evidence="2">
    <location>
        <begin position="364"/>
        <end position="386"/>
    </location>
</feature>
<evidence type="ECO:0000256" key="1">
    <source>
        <dbReference type="RuleBase" id="RU363098"/>
    </source>
</evidence>
<proteinExistence type="inferred from homology"/>
<dbReference type="STRING" id="5454.A0A163G3G3"/>
<name>A0A163G3G3_DIDRA</name>
<feature type="compositionally biased region" description="Polar residues" evidence="2">
    <location>
        <begin position="367"/>
        <end position="384"/>
    </location>
</feature>
<feature type="domain" description="RDRP core" evidence="3">
    <location>
        <begin position="609"/>
        <end position="1281"/>
    </location>
</feature>
<keyword evidence="1" id="KW-0694">RNA-binding</keyword>
<evidence type="ECO:0000256" key="2">
    <source>
        <dbReference type="SAM" id="MobiDB-lite"/>
    </source>
</evidence>
<dbReference type="InterPro" id="IPR007855">
    <property type="entry name" value="RDRP"/>
</dbReference>
<dbReference type="GO" id="GO:0003723">
    <property type="term" value="F:RNA binding"/>
    <property type="evidence" value="ECO:0007669"/>
    <property type="project" value="UniProtKB-KW"/>
</dbReference>
<feature type="region of interest" description="Disordered" evidence="2">
    <location>
        <begin position="1"/>
        <end position="45"/>
    </location>
</feature>
<feature type="compositionally biased region" description="Polar residues" evidence="2">
    <location>
        <begin position="479"/>
        <end position="496"/>
    </location>
</feature>
<dbReference type="PANTHER" id="PTHR23079:SF55">
    <property type="entry name" value="RNA-DIRECTED RNA POLYMERASE"/>
    <property type="match status" value="1"/>
</dbReference>
<feature type="region of interest" description="Disordered" evidence="2">
    <location>
        <begin position="408"/>
        <end position="497"/>
    </location>
</feature>
<dbReference type="Proteomes" id="UP000076837">
    <property type="component" value="Unassembled WGS sequence"/>
</dbReference>
<sequence>MHQSSRLAHPQGNVGRGAGHRPAAAPASVPPPSTPRKNGEGLNNLIRSLEQRYQWDLKINSKYRSPAQLHTTEDAVTSRIQRLYYSTGSALHDALEAFANTAKSLEKHQRLHVLLKILKSKGQHESPVSRTGTPMSARNVPPKSLPTPQTPQRSTKDTPRSRGLFDNYRQDEEASLRAAIPDPGSPTDDDEDEFVTPPSPRASSRSPSPSVASISAKRRVQASAHLSLHATARKRPSDGSNEPEKLPKLTKISKGKQPFDRPQVPAVSKPSPPRFKKPSLNMARSINAPTASQSTANTSFNTVSSSQQTQPDTANTSFTSDADHTEVPYSFMKRTSSTTTGLLDDHDLLSVNAKFAKEAIALESHAEPSNSASQGRDSSSTWGSSIPEEDLLDASARVELMHALSPECRRLSPQQPAQRLGRSQPVHSPVKNEYFNHPRGSETSLNQSFPPPPEVSVKLSPAKPILHRQSPASDLSPVRPQQQPSREQTPAKSPSKISCRIQDIRTQGLCVKDIEVQWQDIPYHVLFICQRVSLDWSVSLQDLLRDIDVRSSMSDPETFWFSLHSHPKARHIKSKETDRLWSATRRGMNAFTFKGHINLSNNRFGPVFNLELHPIQPDKSCRFQRHFGSDRFLYLNLPKLDFSNNFRFNKDEELLIKKAWNDWLHTEHSFLGRKWRAFHIGPIKRAKSKGEKKTAMHDMRIVLFATKGYSIEEPCTIGEMLNWFFPFARNQKQSFCKAFARIDLGLSKTTPALGFKPSQVIRVRDILANGESEAVEYNDPTLHWKDVPYGQVMNDGCSLVSVGAAHKIWKYLKDATGVSGPLPSAFQGRIGGAKGMWMISAESYTKDPEHLDIWIKISDSQLKFESHEADLCDDIFDPHRLTFEVSNYSSSPAHSELHISFIGIMADRGVERDVIADSMIERLNADRAELLDKVTDPVKMYDYVHRNSASSDAGVDMQWQAGLPSLLKEKIKLLLESGFSPIKLQYLAKSVERFIKAQHNSQESSLRAPLGKATYLFGIADPIGVLQPGEIHVRFSTPFVDEMTGETYSSLKCHDILVARQPACRRSDIQKVRAIDHPDLSHLIDVVVFPSRGRYPLAGKLQGGDYDGDNFWLCWEDKLVRPFKNAPAPVESPDPACYGIRQDKRKLSDVMNPQDVSNVDGFLRESFLFRVNKSLLGTATVFLENHAYYKNKIHSYELDRICDMHDLLVDAPKQGYIFTNADFELYIQKTLRLKFPLPLPAYKAAMEKRKNTKEMGDMDKILKEPGEHEKNNVIDYLYFEVLRAHNVATMRKIQDILSTATGADPDLLHPRRRLDDYKDKTIDEELRRTQEEVDKIYQSWRNGLRTGHTTEEYARLVEDCHRRFLAIKPQNTDHPLIRPWVECYRVPGQCLWDTLRAATLYAKLTQPKASTFVFMMAGNELTRLKADCSPQTRAMVANIRANMKPKPIKALANADNDDEDESELASLIEGEVS</sequence>
<comment type="similarity">
    <text evidence="1">Belongs to the RdRP family.</text>
</comment>
<keyword evidence="1" id="KW-0548">Nucleotidyltransferase</keyword>
<feature type="region of interest" description="Disordered" evidence="2">
    <location>
        <begin position="1449"/>
        <end position="1473"/>
    </location>
</feature>
<dbReference type="EMBL" id="JYNV01000154">
    <property type="protein sequence ID" value="KZM24659.1"/>
    <property type="molecule type" value="Genomic_DNA"/>
</dbReference>
<comment type="caution">
    <text evidence="4">The sequence shown here is derived from an EMBL/GenBank/DDBJ whole genome shotgun (WGS) entry which is preliminary data.</text>
</comment>
<evidence type="ECO:0000313" key="4">
    <source>
        <dbReference type="EMBL" id="KZM24659.1"/>
    </source>
</evidence>